<dbReference type="OrthoDB" id="9800236at2"/>
<evidence type="ECO:0000313" key="4">
    <source>
        <dbReference type="Proteomes" id="UP000004830"/>
    </source>
</evidence>
<organism evidence="3 4">
    <name type="scientific">Collinsella tanakaei YIT 12063</name>
    <dbReference type="NCBI Taxonomy" id="742742"/>
    <lineage>
        <taxon>Bacteria</taxon>
        <taxon>Bacillati</taxon>
        <taxon>Actinomycetota</taxon>
        <taxon>Coriobacteriia</taxon>
        <taxon>Coriobacteriales</taxon>
        <taxon>Coriobacteriaceae</taxon>
        <taxon>Collinsella</taxon>
    </lineage>
</organism>
<proteinExistence type="predicted"/>
<sequence>MCAHGRKSGAVLLDDKVAILVDGAFYRRRAYHLFGDKPPKDRAEELVAYCTRHLTVSGYRSRLYRIFYYDCPPLSTNLYHPLHKRAIDMKKTETYKWSNDFYAELANKRKVALRMGKIQEQESGYRIKQRTVNKLCRNEISVADLKDSDFEPDFVQKGVDMRIGIDIATLASKHQVDQIILIAGDSDFVPAAKHARREGIDFVLDPMWQDIKPELNEHIDGLRSCTDRCPDPKTEKLHVDYQTENSDKPTKHKTGKR</sequence>
<protein>
    <recommendedName>
        <fullName evidence="2">NYN domain-containing protein</fullName>
    </recommendedName>
</protein>
<comment type="caution">
    <text evidence="3">The sequence shown here is derived from an EMBL/GenBank/DDBJ whole genome shotgun (WGS) entry which is preliminary data.</text>
</comment>
<dbReference type="Gene3D" id="3.40.50.1010">
    <property type="entry name" value="5'-nuclease"/>
    <property type="match status" value="1"/>
</dbReference>
<feature type="compositionally biased region" description="Basic and acidic residues" evidence="1">
    <location>
        <begin position="231"/>
        <end position="249"/>
    </location>
</feature>
<feature type="region of interest" description="Disordered" evidence="1">
    <location>
        <begin position="231"/>
        <end position="257"/>
    </location>
</feature>
<dbReference type="eggNOG" id="COG1432">
    <property type="taxonomic scope" value="Bacteria"/>
</dbReference>
<dbReference type="HOGENOM" id="CLU_085023_0_0_11"/>
<evidence type="ECO:0000256" key="1">
    <source>
        <dbReference type="SAM" id="MobiDB-lite"/>
    </source>
</evidence>
<reference evidence="3 4" key="1">
    <citation type="submission" date="2011-06" db="EMBL/GenBank/DDBJ databases">
        <title>The Genome Sequence of Collinsella tanakaei YIT 12063.</title>
        <authorList>
            <consortium name="The Broad Institute Genome Sequencing Platform"/>
            <person name="Earl A."/>
            <person name="Ward D."/>
            <person name="Feldgarden M."/>
            <person name="Gevers D."/>
            <person name="Morotomi M."/>
            <person name="Young S.K."/>
            <person name="Zeng Q."/>
            <person name="Gargeya S."/>
            <person name="Fitzgerald M."/>
            <person name="Haas B."/>
            <person name="Abouelleil A."/>
            <person name="Alvarado L."/>
            <person name="Arachchi H.M."/>
            <person name="Berlin A."/>
            <person name="Brown A."/>
            <person name="Chapman S.B."/>
            <person name="Chen Z."/>
            <person name="Dunbar C."/>
            <person name="Freedman E."/>
            <person name="Gearin G."/>
            <person name="Gellesch M."/>
            <person name="Goldberg J."/>
            <person name="Griggs A."/>
            <person name="Gujja S."/>
            <person name="Heiman D."/>
            <person name="Howarth C."/>
            <person name="Larson L."/>
            <person name="Lui A."/>
            <person name="MacDonald P.J.P."/>
            <person name="Mehta T."/>
            <person name="Montmayeur A."/>
            <person name="Murphy C."/>
            <person name="Neiman D."/>
            <person name="Pearson M."/>
            <person name="Priest M."/>
            <person name="Roberts A."/>
            <person name="Saif S."/>
            <person name="Shea T."/>
            <person name="Shenoy N."/>
            <person name="Sisk P."/>
            <person name="Stolte C."/>
            <person name="Sykes S."/>
            <person name="Wortman J."/>
            <person name="Nusbaum C."/>
            <person name="Birren B."/>
        </authorList>
    </citation>
    <scope>NUCLEOTIDE SEQUENCE [LARGE SCALE GENOMIC DNA]</scope>
    <source>
        <strain evidence="3 4">YIT 12063</strain>
    </source>
</reference>
<name>G1WJ02_9ACTN</name>
<keyword evidence="4" id="KW-1185">Reference proteome</keyword>
<feature type="domain" description="NYN" evidence="2">
    <location>
        <begin position="128"/>
        <end position="200"/>
    </location>
</feature>
<evidence type="ECO:0000259" key="2">
    <source>
        <dbReference type="Pfam" id="PF01936"/>
    </source>
</evidence>
<gene>
    <name evidence="3" type="ORF">HMPREF9452_01315</name>
</gene>
<dbReference type="EMBL" id="ADLS01000017">
    <property type="protein sequence ID" value="EGX70629.1"/>
    <property type="molecule type" value="Genomic_DNA"/>
</dbReference>
<evidence type="ECO:0000313" key="3">
    <source>
        <dbReference type="EMBL" id="EGX70629.1"/>
    </source>
</evidence>
<dbReference type="Proteomes" id="UP000004830">
    <property type="component" value="Unassembled WGS sequence"/>
</dbReference>
<dbReference type="Pfam" id="PF01936">
    <property type="entry name" value="NYN"/>
    <property type="match status" value="1"/>
</dbReference>
<dbReference type="STRING" id="742742.HMPREF9452_01315"/>
<dbReference type="InterPro" id="IPR021139">
    <property type="entry name" value="NYN"/>
</dbReference>
<dbReference type="AlphaFoldDB" id="G1WJ02"/>
<dbReference type="CDD" id="cd18722">
    <property type="entry name" value="PIN_NicB-like"/>
    <property type="match status" value="1"/>
</dbReference>
<accession>G1WJ02</accession>
<dbReference type="GO" id="GO:0004540">
    <property type="term" value="F:RNA nuclease activity"/>
    <property type="evidence" value="ECO:0007669"/>
    <property type="project" value="InterPro"/>
</dbReference>